<gene>
    <name evidence="2" type="ORF">FTUN_3923</name>
</gene>
<evidence type="ECO:0000313" key="2">
    <source>
        <dbReference type="EMBL" id="QJW96366.1"/>
    </source>
</evidence>
<accession>A0A6M5YSI2</accession>
<dbReference type="EMBL" id="CP053452">
    <property type="protein sequence ID" value="QJW96366.1"/>
    <property type="molecule type" value="Genomic_DNA"/>
</dbReference>
<dbReference type="RefSeq" id="WP_171471966.1">
    <property type="nucleotide sequence ID" value="NZ_CP053452.2"/>
</dbReference>
<evidence type="ECO:0000256" key="1">
    <source>
        <dbReference type="SAM" id="Phobius"/>
    </source>
</evidence>
<keyword evidence="3" id="KW-1185">Reference proteome</keyword>
<keyword evidence="1" id="KW-0472">Membrane</keyword>
<sequence length="165" mass="18301">MARIRIYRREADGGDFPRLCMRCGGEADCDVPQTFAWMPGWVFVLLLGGLLPFLIVALLTRKSMRIIAPMCQEHAGHWRVRKLYVWLGLLFWIAFGIAVGALNKDLPDAAVGPLVLFGIFGALAWLVSAVVFAHGAIKAAEIRDKSMDLVNVNRDFADAWNDAVD</sequence>
<dbReference type="AlphaFoldDB" id="A0A6M5YSI2"/>
<name>A0A6M5YSI2_9BACT</name>
<protein>
    <recommendedName>
        <fullName evidence="4">Transmembrane protein</fullName>
    </recommendedName>
</protein>
<feature type="transmembrane region" description="Helical" evidence="1">
    <location>
        <begin position="114"/>
        <end position="137"/>
    </location>
</feature>
<organism evidence="2 3">
    <name type="scientific">Frigoriglobus tundricola</name>
    <dbReference type="NCBI Taxonomy" id="2774151"/>
    <lineage>
        <taxon>Bacteria</taxon>
        <taxon>Pseudomonadati</taxon>
        <taxon>Planctomycetota</taxon>
        <taxon>Planctomycetia</taxon>
        <taxon>Gemmatales</taxon>
        <taxon>Gemmataceae</taxon>
        <taxon>Frigoriglobus</taxon>
    </lineage>
</organism>
<evidence type="ECO:0008006" key="4">
    <source>
        <dbReference type="Google" id="ProtNLM"/>
    </source>
</evidence>
<proteinExistence type="predicted"/>
<evidence type="ECO:0000313" key="3">
    <source>
        <dbReference type="Proteomes" id="UP000503447"/>
    </source>
</evidence>
<keyword evidence="1" id="KW-0812">Transmembrane</keyword>
<reference evidence="3" key="1">
    <citation type="submission" date="2020-05" db="EMBL/GenBank/DDBJ databases">
        <title>Frigoriglobus tundricola gen. nov., sp. nov., a psychrotolerant cellulolytic planctomycete of the family Gemmataceae with two divergent copies of 16S rRNA gene.</title>
        <authorList>
            <person name="Kulichevskaya I.S."/>
            <person name="Ivanova A.A."/>
            <person name="Naumoff D.G."/>
            <person name="Beletsky A.V."/>
            <person name="Rijpstra W.I.C."/>
            <person name="Sinninghe Damste J.S."/>
            <person name="Mardanov A.V."/>
            <person name="Ravin N.V."/>
            <person name="Dedysh S.N."/>
        </authorList>
    </citation>
    <scope>NUCLEOTIDE SEQUENCE [LARGE SCALE GENOMIC DNA]</scope>
    <source>
        <strain evidence="3">PL17</strain>
    </source>
</reference>
<dbReference type="Proteomes" id="UP000503447">
    <property type="component" value="Chromosome"/>
</dbReference>
<feature type="transmembrane region" description="Helical" evidence="1">
    <location>
        <begin position="83"/>
        <end position="102"/>
    </location>
</feature>
<feature type="transmembrane region" description="Helical" evidence="1">
    <location>
        <begin position="40"/>
        <end position="60"/>
    </location>
</feature>
<dbReference type="KEGG" id="ftj:FTUN_3923"/>
<keyword evidence="1" id="KW-1133">Transmembrane helix</keyword>